<geneLocation type="plasmid" evidence="2 3">
    <name>pBRH01</name>
</geneLocation>
<organism evidence="2 3">
    <name type="scientific">Mycetohabitans rhizoxinica (strain DSM 19002 / CIP 109453 / HKI 454)</name>
    <name type="common">Paraburkholderia rhizoxinica</name>
    <dbReference type="NCBI Taxonomy" id="882378"/>
    <lineage>
        <taxon>Bacteria</taxon>
        <taxon>Pseudomonadati</taxon>
        <taxon>Pseudomonadota</taxon>
        <taxon>Betaproteobacteria</taxon>
        <taxon>Burkholderiales</taxon>
        <taxon>Burkholderiaceae</taxon>
        <taxon>Mycetohabitans</taxon>
    </lineage>
</organism>
<sequence length="40" mass="4933">MDQGWQYQMSVYRKALQKHSVMQNMSRRRDRHNATEHVVE</sequence>
<evidence type="ECO:0000256" key="1">
    <source>
        <dbReference type="SAM" id="MobiDB-lite"/>
    </source>
</evidence>
<dbReference type="Proteomes" id="UP000007437">
    <property type="component" value="Plasmid pBRH01"/>
</dbReference>
<proteinExistence type="predicted"/>
<dbReference type="AlphaFoldDB" id="E5AUU0"/>
<protein>
    <submittedName>
        <fullName evidence="2">Transposase</fullName>
    </submittedName>
</protein>
<gene>
    <name evidence="2" type="ordered locus">RBRH_00266</name>
</gene>
<dbReference type="KEGG" id="brh:RBRH_00266"/>
<evidence type="ECO:0000313" key="3">
    <source>
        <dbReference type="Proteomes" id="UP000007437"/>
    </source>
</evidence>
<accession>E5AUU0</accession>
<keyword evidence="2" id="KW-0614">Plasmid</keyword>
<evidence type="ECO:0000313" key="2">
    <source>
        <dbReference type="EMBL" id="CBW76864.1"/>
    </source>
</evidence>
<reference evidence="2 3" key="1">
    <citation type="journal article" date="2011" name="J. Bacteriol.">
        <title>Complete genome sequence of Burkholderia rhizoxinica, an endosymbiont of Rhizopus microsporus.</title>
        <authorList>
            <person name="Lackner G."/>
            <person name="Moebius N."/>
            <person name="Partida-Martinez L."/>
            <person name="Hertweck C."/>
        </authorList>
    </citation>
    <scope>NUCLEOTIDE SEQUENCE [LARGE SCALE GENOMIC DNA]</scope>
    <source>
        <strain evidence="3">DSM 19002 / CIP 109453 / HKI 454</strain>
        <plasmid evidence="2 3">pBRH01</plasmid>
    </source>
</reference>
<name>E5AUU0_MYCRK</name>
<feature type="region of interest" description="Disordered" evidence="1">
    <location>
        <begin position="19"/>
        <end position="40"/>
    </location>
</feature>
<dbReference type="EMBL" id="FR687360">
    <property type="protein sequence ID" value="CBW76864.1"/>
    <property type="molecule type" value="Genomic_DNA"/>
</dbReference>
<dbReference type="HOGENOM" id="CLU_3286346_0_0_4"/>